<dbReference type="AlphaFoldDB" id="A0A368QNP4"/>
<protein>
    <submittedName>
        <fullName evidence="2">Uncharacterized protein</fullName>
    </submittedName>
</protein>
<reference evidence="2" key="1">
    <citation type="journal article" date="2012" name="Nat. Biotechnol.">
        <title>Reference genome sequence of the model plant Setaria.</title>
        <authorList>
            <person name="Bennetzen J.L."/>
            <person name="Schmutz J."/>
            <person name="Wang H."/>
            <person name="Percifield R."/>
            <person name="Hawkins J."/>
            <person name="Pontaroli A.C."/>
            <person name="Estep M."/>
            <person name="Feng L."/>
            <person name="Vaughn J.N."/>
            <person name="Grimwood J."/>
            <person name="Jenkins J."/>
            <person name="Barry K."/>
            <person name="Lindquist E."/>
            <person name="Hellsten U."/>
            <person name="Deshpande S."/>
            <person name="Wang X."/>
            <person name="Wu X."/>
            <person name="Mitros T."/>
            <person name="Triplett J."/>
            <person name="Yang X."/>
            <person name="Ye C.Y."/>
            <person name="Mauro-Herrera M."/>
            <person name="Wang L."/>
            <person name="Li P."/>
            <person name="Sharma M."/>
            <person name="Sharma R."/>
            <person name="Ronald P.C."/>
            <person name="Panaud O."/>
            <person name="Kellogg E.A."/>
            <person name="Brutnell T.P."/>
            <person name="Doust A.N."/>
            <person name="Tuskan G.A."/>
            <person name="Rokhsar D."/>
            <person name="Devos K.M."/>
        </authorList>
    </citation>
    <scope>NUCLEOTIDE SEQUENCE [LARGE SCALE GENOMIC DNA]</scope>
    <source>
        <strain evidence="2">Yugu1</strain>
    </source>
</reference>
<dbReference type="OrthoDB" id="622446at2759"/>
<feature type="region of interest" description="Disordered" evidence="1">
    <location>
        <begin position="1"/>
        <end position="38"/>
    </location>
</feature>
<evidence type="ECO:0000313" key="2">
    <source>
        <dbReference type="EMBL" id="RCV19434.1"/>
    </source>
</evidence>
<proteinExistence type="predicted"/>
<reference evidence="2" key="2">
    <citation type="submission" date="2015-07" db="EMBL/GenBank/DDBJ databases">
        <authorList>
            <person name="Noorani M."/>
        </authorList>
    </citation>
    <scope>NUCLEOTIDE SEQUENCE</scope>
    <source>
        <strain evidence="2">Yugu1</strain>
    </source>
</reference>
<dbReference type="PANTHER" id="PTHR34480:SF11">
    <property type="entry name" value="OS05G0173500 PROTEIN"/>
    <property type="match status" value="1"/>
</dbReference>
<dbReference type="PANTHER" id="PTHR34480">
    <property type="entry name" value="OS01G0967800 PROTEIN-RELATED"/>
    <property type="match status" value="1"/>
</dbReference>
<sequence>MWVPKSTCSRERGKIAKDEDEDGQSDKKPWSASGQAQALDMDDETIRKMICCFIKRLNYQSPECCDYGPEYEKDQLMELYEQLALYRIKAYELTVDRKLAELDDVNLKLQYPPSKLYDNNFFKYYEESLEWYFDLERCWNAQFDNYQRLVLHGFRGYLDWDFYRSINNTYEQDLASICTWVEDYLGDSTIQWERIRGVAYMQALDIAAGFPDVSPFLVSYGFPEYICSILSDYSRKGLDGLYFEIWKRVAKEKVSTSMSFEEALLEIHSEDMFPLRIHLDTYVASTLNPKFYLDYARKKLDIAREIDLIPKGRRGSESLS</sequence>
<organism evidence="2">
    <name type="scientific">Setaria italica</name>
    <name type="common">Foxtail millet</name>
    <name type="synonym">Panicum italicum</name>
    <dbReference type="NCBI Taxonomy" id="4555"/>
    <lineage>
        <taxon>Eukaryota</taxon>
        <taxon>Viridiplantae</taxon>
        <taxon>Streptophyta</taxon>
        <taxon>Embryophyta</taxon>
        <taxon>Tracheophyta</taxon>
        <taxon>Spermatophyta</taxon>
        <taxon>Magnoliopsida</taxon>
        <taxon>Liliopsida</taxon>
        <taxon>Poales</taxon>
        <taxon>Poaceae</taxon>
        <taxon>PACMAD clade</taxon>
        <taxon>Panicoideae</taxon>
        <taxon>Panicodae</taxon>
        <taxon>Paniceae</taxon>
        <taxon>Cenchrinae</taxon>
        <taxon>Setaria</taxon>
    </lineage>
</organism>
<feature type="compositionally biased region" description="Basic and acidic residues" evidence="1">
    <location>
        <begin position="8"/>
        <end position="17"/>
    </location>
</feature>
<dbReference type="EMBL" id="CM003530">
    <property type="protein sequence ID" value="RCV19434.1"/>
    <property type="molecule type" value="Genomic_DNA"/>
</dbReference>
<accession>A0A368QNP4</accession>
<name>A0A368QNP4_SETIT</name>
<gene>
    <name evidence="2" type="ORF">SETIT_3G384100v2</name>
</gene>
<evidence type="ECO:0000256" key="1">
    <source>
        <dbReference type="SAM" id="MobiDB-lite"/>
    </source>
</evidence>